<evidence type="ECO:0000256" key="4">
    <source>
        <dbReference type="ARBA" id="ARBA00022771"/>
    </source>
</evidence>
<dbReference type="CDD" id="cd16652">
    <property type="entry name" value="dRING_Rmd5p-like"/>
    <property type="match status" value="1"/>
</dbReference>
<evidence type="ECO:0000256" key="9">
    <source>
        <dbReference type="PROSITE-ProRule" id="PRU01215"/>
    </source>
</evidence>
<dbReference type="AlphaFoldDB" id="J7QZX5"/>
<dbReference type="GeneID" id="34523715"/>
<evidence type="ECO:0000313" key="13">
    <source>
        <dbReference type="Proteomes" id="UP000006310"/>
    </source>
</evidence>
<dbReference type="Gene3D" id="3.30.40.10">
    <property type="entry name" value="Zinc/RING finger domain, C3HC4 (zinc finger)"/>
    <property type="match status" value="1"/>
</dbReference>
<dbReference type="GO" id="GO:0008270">
    <property type="term" value="F:zinc ion binding"/>
    <property type="evidence" value="ECO:0007669"/>
    <property type="project" value="UniProtKB-KW"/>
</dbReference>
<accession>J7QZX5</accession>
<dbReference type="Pfam" id="PF10607">
    <property type="entry name" value="CTLH"/>
    <property type="match status" value="1"/>
</dbReference>
<evidence type="ECO:0000313" key="12">
    <source>
        <dbReference type="EMBL" id="CCK68080.1"/>
    </source>
</evidence>
<evidence type="ECO:0000256" key="10">
    <source>
        <dbReference type="SAM" id="Coils"/>
    </source>
</evidence>
<dbReference type="Proteomes" id="UP000006310">
    <property type="component" value="Chromosome 1"/>
</dbReference>
<name>J7QZX5_HUIN7</name>
<keyword evidence="4 9" id="KW-0863">Zinc-finger</keyword>
<evidence type="ECO:0000259" key="11">
    <source>
        <dbReference type="PROSITE" id="PS51867"/>
    </source>
</evidence>
<dbReference type="RefSeq" id="XP_022462326.1">
    <property type="nucleotide sequence ID" value="XM_022608329.1"/>
</dbReference>
<feature type="coiled-coil region" evidence="10">
    <location>
        <begin position="26"/>
        <end position="53"/>
    </location>
</feature>
<keyword evidence="13" id="KW-1185">Reference proteome</keyword>
<evidence type="ECO:0000256" key="7">
    <source>
        <dbReference type="ARBA" id="ARBA00075398"/>
    </source>
</evidence>
<keyword evidence="5" id="KW-0862">Zinc</keyword>
<dbReference type="InterPro" id="IPR044063">
    <property type="entry name" value="ZF_RING_GID"/>
</dbReference>
<dbReference type="InterPro" id="IPR013083">
    <property type="entry name" value="Znf_RING/FYVE/PHD"/>
</dbReference>
<dbReference type="GO" id="GO:0045721">
    <property type="term" value="P:negative regulation of gluconeogenesis"/>
    <property type="evidence" value="ECO:0007669"/>
    <property type="project" value="EnsemblFungi"/>
</dbReference>
<organism evidence="12 13">
    <name type="scientific">Huiozyma naganishii (strain ATCC MYA-139 / BCRC 22969 / CBS 8797 / KCTC 17520 / NBRC 10181 / NCYC 3082 / Yp74L-3)</name>
    <name type="common">Yeast</name>
    <name type="synonym">Kazachstania naganishii</name>
    <dbReference type="NCBI Taxonomy" id="1071383"/>
    <lineage>
        <taxon>Eukaryota</taxon>
        <taxon>Fungi</taxon>
        <taxon>Dikarya</taxon>
        <taxon>Ascomycota</taxon>
        <taxon>Saccharomycotina</taxon>
        <taxon>Saccharomycetes</taxon>
        <taxon>Saccharomycetales</taxon>
        <taxon>Saccharomycetaceae</taxon>
        <taxon>Huiozyma</taxon>
    </lineage>
</organism>
<dbReference type="InterPro" id="IPR045098">
    <property type="entry name" value="Fyv10_fam"/>
</dbReference>
<dbReference type="GO" id="GO:0043161">
    <property type="term" value="P:proteasome-mediated ubiquitin-dependent protein catabolic process"/>
    <property type="evidence" value="ECO:0007669"/>
    <property type="project" value="EnsemblFungi"/>
</dbReference>
<dbReference type="InterPro" id="IPR024964">
    <property type="entry name" value="CTLH/CRA"/>
</dbReference>
<protein>
    <recommendedName>
        <fullName evidence="8">GID complex catalytic subunit 2</fullName>
    </recommendedName>
    <alternativeName>
        <fullName evidence="7">Glucose-induced degradation protein 2</fullName>
    </alternativeName>
</protein>
<dbReference type="eggNOG" id="KOG2817">
    <property type="taxonomic scope" value="Eukaryota"/>
</dbReference>
<dbReference type="KEGG" id="kng:KNAG_0A04010"/>
<evidence type="ECO:0000256" key="1">
    <source>
        <dbReference type="ARBA" id="ARBA00004496"/>
    </source>
</evidence>
<evidence type="ECO:0000256" key="6">
    <source>
        <dbReference type="ARBA" id="ARBA00061136"/>
    </source>
</evidence>
<dbReference type="GO" id="GO:0005634">
    <property type="term" value="C:nucleus"/>
    <property type="evidence" value="ECO:0007669"/>
    <property type="project" value="TreeGrafter"/>
</dbReference>
<gene>
    <name evidence="12" type="primary">KNAG0A04010</name>
    <name evidence="12" type="ordered locus">KNAG_0A04010</name>
</gene>
<dbReference type="InterPro" id="IPR037683">
    <property type="entry name" value="Rmd5_dRing"/>
</dbReference>
<evidence type="ECO:0000256" key="5">
    <source>
        <dbReference type="ARBA" id="ARBA00022833"/>
    </source>
</evidence>
<dbReference type="OrthoDB" id="1933281at2759"/>
<reference evidence="13" key="2">
    <citation type="submission" date="2012-08" db="EMBL/GenBank/DDBJ databases">
        <title>Genome sequence of Kazachstania naganishii.</title>
        <authorList>
            <person name="Gordon J.L."/>
            <person name="Armisen D."/>
            <person name="Proux-Wera E."/>
            <person name="OhEigeartaigh S.S."/>
            <person name="Byrne K.P."/>
            <person name="Wolfe K.H."/>
        </authorList>
    </citation>
    <scope>NUCLEOTIDE SEQUENCE [LARGE SCALE GENOMIC DNA]</scope>
    <source>
        <strain evidence="13">ATCC MYA-139 / BCRC 22969 / CBS 8797 / CCRC 22969 / KCTC 17520 / NBRC 10181 / NCYC 3082</strain>
    </source>
</reference>
<dbReference type="PANTHER" id="PTHR12170">
    <property type="entry name" value="MACROPHAGE ERYTHROBLAST ATTACHER-RELATED"/>
    <property type="match status" value="1"/>
</dbReference>
<dbReference type="SUPFAM" id="SSF57850">
    <property type="entry name" value="RING/U-box"/>
    <property type="match status" value="1"/>
</dbReference>
<dbReference type="GO" id="GO:0005777">
    <property type="term" value="C:peroxisome"/>
    <property type="evidence" value="ECO:0007669"/>
    <property type="project" value="EnsemblFungi"/>
</dbReference>
<proteinExistence type="inferred from homology"/>
<feature type="domain" description="RING-Gid-type" evidence="11">
    <location>
        <begin position="349"/>
        <end position="392"/>
    </location>
</feature>
<keyword evidence="3" id="KW-0479">Metal-binding</keyword>
<dbReference type="STRING" id="1071383.J7QZX5"/>
<evidence type="ECO:0000256" key="3">
    <source>
        <dbReference type="ARBA" id="ARBA00022723"/>
    </source>
</evidence>
<dbReference type="HOGENOM" id="CLU_020227_2_0_1"/>
<dbReference type="FunFam" id="3.30.40.10:FF:000143">
    <property type="entry name" value="Regulator of gluconeogenesis Rmd5"/>
    <property type="match status" value="1"/>
</dbReference>
<dbReference type="GO" id="GO:0034657">
    <property type="term" value="C:GID complex"/>
    <property type="evidence" value="ECO:0007669"/>
    <property type="project" value="EnsemblFungi"/>
</dbReference>
<evidence type="ECO:0000256" key="8">
    <source>
        <dbReference type="ARBA" id="ARBA00080744"/>
    </source>
</evidence>
<dbReference type="GO" id="GO:0061630">
    <property type="term" value="F:ubiquitin protein ligase activity"/>
    <property type="evidence" value="ECO:0007669"/>
    <property type="project" value="EnsemblFungi"/>
</dbReference>
<feature type="zinc finger region" description="RING-Gid-type" evidence="9">
    <location>
        <begin position="349"/>
        <end position="392"/>
    </location>
</feature>
<dbReference type="OMA" id="PYSLPCH"/>
<keyword evidence="10" id="KW-0175">Coiled coil</keyword>
<dbReference type="PROSITE" id="PS51867">
    <property type="entry name" value="ZF_RING_GID"/>
    <property type="match status" value="1"/>
</dbReference>
<sequence length="409" mass="46416">MAKLLGKLEAEFEKLTGGHEAGGSGLRQTLSDTQDLKQQLRKLKAHLNKNIQEREGSPQDNKLMKKRAVIQDKVNKCYKVWDHAVKRQGKAVGLRYACFRKDALAQLKGAPLEEIYQHKIAPANRAFVDRAIGFHISRYNVGDLPLDEGANIVQYLETAYRVDRAASERLAPMGRMIHDLRRHEFDSCAAWASDHGDSVTPRLQFELFILKALQMVKVSGTTHTVKYLIDNVPQNLITYSEDSTYKDVSAALLAKMVLGHELPDIDAIIQERLQSCIRIFTHEFCAQNSLPFDSPLFLTVLSGIISLQYFIKYNQIRAASHVGWTTRDELPFDVELPDFLSHFHPIFICPVLKEETTSENPPYSLSCHHIISKKALDRLSKNGNLSFKCPYCPVHTTMIKTKRVNFVIL</sequence>
<dbReference type="EMBL" id="HE978314">
    <property type="protein sequence ID" value="CCK68080.1"/>
    <property type="molecule type" value="Genomic_DNA"/>
</dbReference>
<dbReference type="GO" id="GO:0005829">
    <property type="term" value="C:cytosol"/>
    <property type="evidence" value="ECO:0007669"/>
    <property type="project" value="EnsemblFungi"/>
</dbReference>
<keyword evidence="2" id="KW-0963">Cytoplasm</keyword>
<evidence type="ECO:0000256" key="2">
    <source>
        <dbReference type="ARBA" id="ARBA00022490"/>
    </source>
</evidence>
<comment type="similarity">
    <text evidence="6">Belongs to the RMD5/GID2 family.</text>
</comment>
<dbReference type="PANTHER" id="PTHR12170:SF3">
    <property type="entry name" value="GH10162P"/>
    <property type="match status" value="1"/>
</dbReference>
<comment type="subcellular location">
    <subcellularLocation>
        <location evidence="1">Cytoplasm</location>
    </subcellularLocation>
</comment>
<reference evidence="12 13" key="1">
    <citation type="journal article" date="2011" name="Proc. Natl. Acad. Sci. U.S.A.">
        <title>Evolutionary erosion of yeast sex chromosomes by mating-type switching accidents.</title>
        <authorList>
            <person name="Gordon J.L."/>
            <person name="Armisen D."/>
            <person name="Proux-Wera E."/>
            <person name="Oheigeartaigh S.S."/>
            <person name="Byrne K.P."/>
            <person name="Wolfe K.H."/>
        </authorList>
    </citation>
    <scope>NUCLEOTIDE SEQUENCE [LARGE SCALE GENOMIC DNA]</scope>
    <source>
        <strain evidence="13">ATCC MYA-139 / BCRC 22969 / CBS 8797 / CCRC 22969 / KCTC 17520 / NBRC 10181 / NCYC 3082</strain>
    </source>
</reference>